<keyword evidence="3" id="KW-0378">Hydrolase</keyword>
<evidence type="ECO:0000256" key="4">
    <source>
        <dbReference type="ARBA" id="ARBA00022676"/>
    </source>
</evidence>
<keyword evidence="10" id="KW-0812">Transmembrane</keyword>
<dbReference type="GO" id="GO:0030288">
    <property type="term" value="C:outer membrane-bounded periplasmic space"/>
    <property type="evidence" value="ECO:0007669"/>
    <property type="project" value="TreeGrafter"/>
</dbReference>
<keyword evidence="10" id="KW-0472">Membrane</keyword>
<dbReference type="InterPro" id="IPR012338">
    <property type="entry name" value="Beta-lactam/transpept-like"/>
</dbReference>
<dbReference type="PANTHER" id="PTHR32282:SF24">
    <property type="entry name" value="GLYCOSYL TRANSFERASE FAMILY 51 DOMAIN-CONTAINING PROTEIN"/>
    <property type="match status" value="1"/>
</dbReference>
<evidence type="ECO:0000256" key="9">
    <source>
        <dbReference type="SAM" id="MobiDB-lite"/>
    </source>
</evidence>
<keyword evidence="10" id="KW-1133">Transmembrane helix</keyword>
<dbReference type="GO" id="GO:0008955">
    <property type="term" value="F:peptidoglycan glycosyltransferase activity"/>
    <property type="evidence" value="ECO:0007669"/>
    <property type="project" value="UniProtKB-EC"/>
</dbReference>
<dbReference type="GO" id="GO:0004180">
    <property type="term" value="F:carboxypeptidase activity"/>
    <property type="evidence" value="ECO:0007669"/>
    <property type="project" value="UniProtKB-KW"/>
</dbReference>
<dbReference type="EMBL" id="JACHZF010000001">
    <property type="protein sequence ID" value="MBB3329225.1"/>
    <property type="molecule type" value="Genomic_DNA"/>
</dbReference>
<dbReference type="Gene3D" id="1.10.3810.10">
    <property type="entry name" value="Biosynthetic peptidoglycan transglycosylase-like"/>
    <property type="match status" value="1"/>
</dbReference>
<dbReference type="Proteomes" id="UP000553442">
    <property type="component" value="Unassembled WGS sequence"/>
</dbReference>
<keyword evidence="4" id="KW-0328">Glycosyltransferase</keyword>
<sequence>MERREPSWHRPPASDEPLLSHGWPPPPGNVAPQGATPARRRRRWGLWLLVVTLPVAVSLATLLVAEARTSRFQAQELSRYAGTLTWTLAPGRSDRLLTPSHGPFDERLGYTRLPGFEERLVSRGYAIERQARFSPALMDFAQRGFFPPYREKTRAGLSLAECRGDSLYTFRHPQRHYPHFDAIPPLVLDMLLFIENRELLDASAPHANPAVDWPRFARAALSQVGQALDMPGQSAGGSTLATQIEKYRHSPGGLTAAPMEKLRQMVSASVRGYRQGPETLTARQDVALDYLNTVPLSAAPGYGEVHGLGDGLHVWFAADFDEVNRLLVPGFNAAVEPQRHGLALRQVLALMIAQRRPSWYLNRGRDSLERLTDSYLRLLGDEGLLPVALQQAALDQRLAFRDFGQSPLHTRLAMDKGVQVPRSRLAGMLGVSLHELDRLDLSARTTLQGDLQRQVTHYLHRLADPEFAGEIGLFGDRLLSPEKTGEVRYSFTLLERGEEGFRVRVQTDNGGQPFDLNEGSKLELGSTAKLRVLATYLEVIAELHGRHAGQPPETLRSLEVDRQDALTRWVLDRLATAPDLPLQDLLEAAMQRRYSASPHEAFFTGGGRHTFSNFRREDNGRQPTLEEAMRESLNLPFVRLLRDLVQYSIHRSEDRRQLLEDDGDPRRLDYLQSFADREGRVFLQRFWRKYRHLENDDRLEAFLGGLRVTSTRLAAVHRYLFPEATPEAFAAFLAERLPGESLSPGRLEELYRRYAPENHSLSDQGYIARVHPLELWLVGYLLDRPEAGYADAEAASRDERQEVYGWLFKTRHRSARDVRIRTMLEVEAFLDIHQRWQRLGYPFDHLVPSLATALGSSGDRPAALAELVGIILNDGVRHPTLRIDELHFAAGTPYETRYVPDGGRARQVMAPEVAAVLRDTLSQVVEGGTARRLQGSFNLDETTPLVLGGKTGTGNNRFETVTRGGQVLHSEARNRTATFVFYLGDDHFGTLTAYVAGSESDRFRFTSALPVQVLKGMEPILRPFLAPGARSGCLPPAQGDWLMAAGAVGGDSPASL</sequence>
<dbReference type="GO" id="GO:0009252">
    <property type="term" value="P:peptidoglycan biosynthetic process"/>
    <property type="evidence" value="ECO:0007669"/>
    <property type="project" value="TreeGrafter"/>
</dbReference>
<dbReference type="InterPro" id="IPR001264">
    <property type="entry name" value="Glyco_trans_51"/>
</dbReference>
<proteinExistence type="predicted"/>
<comment type="catalytic activity">
    <reaction evidence="8">
        <text>[GlcNAc-(1-&gt;4)-Mur2Ac(oyl-L-Ala-gamma-D-Glu-L-Lys-D-Ala-D-Ala)](n)-di-trans,octa-cis-undecaprenyl diphosphate + beta-D-GlcNAc-(1-&gt;4)-Mur2Ac(oyl-L-Ala-gamma-D-Glu-L-Lys-D-Ala-D-Ala)-di-trans,octa-cis-undecaprenyl diphosphate = [GlcNAc-(1-&gt;4)-Mur2Ac(oyl-L-Ala-gamma-D-Glu-L-Lys-D-Ala-D-Ala)](n+1)-di-trans,octa-cis-undecaprenyl diphosphate + di-trans,octa-cis-undecaprenyl diphosphate + H(+)</text>
        <dbReference type="Rhea" id="RHEA:23708"/>
        <dbReference type="Rhea" id="RHEA-COMP:9602"/>
        <dbReference type="Rhea" id="RHEA-COMP:9603"/>
        <dbReference type="ChEBI" id="CHEBI:15378"/>
        <dbReference type="ChEBI" id="CHEBI:58405"/>
        <dbReference type="ChEBI" id="CHEBI:60033"/>
        <dbReference type="ChEBI" id="CHEBI:78435"/>
        <dbReference type="EC" id="2.4.99.28"/>
    </reaction>
</comment>
<dbReference type="EC" id="2.4.99.28" evidence="7"/>
<keyword evidence="13" id="KW-1185">Reference proteome</keyword>
<dbReference type="InterPro" id="IPR050396">
    <property type="entry name" value="Glycosyltr_51/Transpeptidase"/>
</dbReference>
<evidence type="ECO:0000256" key="6">
    <source>
        <dbReference type="ARBA" id="ARBA00023268"/>
    </source>
</evidence>
<dbReference type="InterPro" id="IPR036950">
    <property type="entry name" value="PBP_transglycosylase"/>
</dbReference>
<feature type="region of interest" description="Disordered" evidence="9">
    <location>
        <begin position="1"/>
        <end position="36"/>
    </location>
</feature>
<gene>
    <name evidence="12" type="ORF">BDK63_000061</name>
</gene>
<keyword evidence="5" id="KW-0808">Transferase</keyword>
<accession>A0A7W5P938</accession>
<dbReference type="Gene3D" id="3.40.710.10">
    <property type="entry name" value="DD-peptidase/beta-lactamase superfamily"/>
    <property type="match status" value="1"/>
</dbReference>
<evidence type="ECO:0000256" key="5">
    <source>
        <dbReference type="ARBA" id="ARBA00022679"/>
    </source>
</evidence>
<evidence type="ECO:0000256" key="3">
    <source>
        <dbReference type="ARBA" id="ARBA00022670"/>
    </source>
</evidence>
<evidence type="ECO:0000313" key="13">
    <source>
        <dbReference type="Proteomes" id="UP000553442"/>
    </source>
</evidence>
<keyword evidence="2 12" id="KW-0121">Carboxypeptidase</keyword>
<keyword evidence="6" id="KW-0511">Multifunctional enzyme</keyword>
<organism evidence="12 13">
    <name type="scientific">Halomonas campaniensis</name>
    <dbReference type="NCBI Taxonomy" id="213554"/>
    <lineage>
        <taxon>Bacteria</taxon>
        <taxon>Pseudomonadati</taxon>
        <taxon>Pseudomonadota</taxon>
        <taxon>Gammaproteobacteria</taxon>
        <taxon>Oceanospirillales</taxon>
        <taxon>Halomonadaceae</taxon>
        <taxon>Halomonas</taxon>
    </lineage>
</organism>
<evidence type="ECO:0000256" key="1">
    <source>
        <dbReference type="ARBA" id="ARBA00004752"/>
    </source>
</evidence>
<protein>
    <recommendedName>
        <fullName evidence="7">peptidoglycan glycosyltransferase</fullName>
        <ecNumber evidence="7">2.4.99.28</ecNumber>
    </recommendedName>
</protein>
<dbReference type="PANTHER" id="PTHR32282">
    <property type="entry name" value="BINDING PROTEIN TRANSPEPTIDASE, PUTATIVE-RELATED"/>
    <property type="match status" value="1"/>
</dbReference>
<evidence type="ECO:0000256" key="10">
    <source>
        <dbReference type="SAM" id="Phobius"/>
    </source>
</evidence>
<dbReference type="InterPro" id="IPR023346">
    <property type="entry name" value="Lysozyme-like_dom_sf"/>
</dbReference>
<dbReference type="GO" id="GO:0006508">
    <property type="term" value="P:proteolysis"/>
    <property type="evidence" value="ECO:0007669"/>
    <property type="project" value="UniProtKB-KW"/>
</dbReference>
<feature type="transmembrane region" description="Helical" evidence="10">
    <location>
        <begin position="44"/>
        <end position="65"/>
    </location>
</feature>
<comment type="caution">
    <text evidence="12">The sequence shown here is derived from an EMBL/GenBank/DDBJ whole genome shotgun (WGS) entry which is preliminary data.</text>
</comment>
<dbReference type="SUPFAM" id="SSF53955">
    <property type="entry name" value="Lysozyme-like"/>
    <property type="match status" value="1"/>
</dbReference>
<evidence type="ECO:0000256" key="2">
    <source>
        <dbReference type="ARBA" id="ARBA00022645"/>
    </source>
</evidence>
<dbReference type="RefSeq" id="WP_183329315.1">
    <property type="nucleotide sequence ID" value="NZ_JACHZF010000001.1"/>
</dbReference>
<dbReference type="AlphaFoldDB" id="A0A7W5P938"/>
<reference evidence="12 13" key="1">
    <citation type="submission" date="2020-08" db="EMBL/GenBank/DDBJ databases">
        <title>Genomic Encyclopedia of Archaeal and Bacterial Type Strains, Phase II (KMG-II): from individual species to whole genera.</title>
        <authorList>
            <person name="Goeker M."/>
        </authorList>
    </citation>
    <scope>NUCLEOTIDE SEQUENCE [LARGE SCALE GENOMIC DNA]</scope>
    <source>
        <strain evidence="12 13">5AG</strain>
    </source>
</reference>
<evidence type="ECO:0000313" key="12">
    <source>
        <dbReference type="EMBL" id="MBB3329225.1"/>
    </source>
</evidence>
<dbReference type="SUPFAM" id="SSF56601">
    <property type="entry name" value="beta-lactamase/transpeptidase-like"/>
    <property type="match status" value="2"/>
</dbReference>
<dbReference type="Pfam" id="PF00912">
    <property type="entry name" value="Transgly"/>
    <property type="match status" value="1"/>
</dbReference>
<comment type="pathway">
    <text evidence="1">Cell wall biogenesis; peptidoglycan biosynthesis.</text>
</comment>
<keyword evidence="3" id="KW-0645">Protease</keyword>
<name>A0A7W5P938_9GAMM</name>
<evidence type="ECO:0000259" key="11">
    <source>
        <dbReference type="Pfam" id="PF00912"/>
    </source>
</evidence>
<evidence type="ECO:0000256" key="7">
    <source>
        <dbReference type="ARBA" id="ARBA00044770"/>
    </source>
</evidence>
<evidence type="ECO:0000256" key="8">
    <source>
        <dbReference type="ARBA" id="ARBA00049902"/>
    </source>
</evidence>
<feature type="domain" description="Glycosyl transferase family 51" evidence="11">
    <location>
        <begin position="166"/>
        <end position="360"/>
    </location>
</feature>